<dbReference type="PANTHER" id="PTHR48048">
    <property type="entry name" value="GLYCOSYLTRANSFERASE"/>
    <property type="match status" value="1"/>
</dbReference>
<organism evidence="4">
    <name type="scientific">Pistia stratiotes</name>
    <name type="common">Water lettuce</name>
    <dbReference type="NCBI Taxonomy" id="4477"/>
    <lineage>
        <taxon>Eukaryota</taxon>
        <taxon>Viridiplantae</taxon>
        <taxon>Streptophyta</taxon>
        <taxon>Embryophyta</taxon>
        <taxon>Tracheophyta</taxon>
        <taxon>Spermatophyta</taxon>
        <taxon>Magnoliopsida</taxon>
        <taxon>Liliopsida</taxon>
        <taxon>Araceae</taxon>
        <taxon>Aroideae</taxon>
        <taxon>Pistieae</taxon>
        <taxon>Pistia</taxon>
    </lineage>
</organism>
<reference evidence="4" key="2">
    <citation type="journal article" date="2020" name="Proc. Natl. Acad. Sci. U.S.A.">
        <title>Dissection of the general two-step di-C-glycosylation pathway for the biosynthesis of (iso)schaftosides in higher plants.</title>
        <authorList>
            <person name="Wang Z.-L."/>
            <person name="Gao H.-M."/>
            <person name="Wang S."/>
            <person name="Zhang M."/>
            <person name="Chen K."/>
            <person name="Zhang Y.-Q."/>
            <person name="Wang H.-D."/>
            <person name="Han B.-Y."/>
            <person name="Xu L.-L."/>
            <person name="Song T.-Q."/>
            <person name="Yun C.-H."/>
            <person name="Qiao X."/>
            <person name="Ye M."/>
        </authorList>
    </citation>
    <scope>NUCLEOTIDE SEQUENCE</scope>
</reference>
<dbReference type="Pfam" id="PF00201">
    <property type="entry name" value="UDPGT"/>
    <property type="match status" value="1"/>
</dbReference>
<dbReference type="EMBL" id="MK894453">
    <property type="protein sequence ID" value="QLF98871.1"/>
    <property type="molecule type" value="mRNA"/>
</dbReference>
<dbReference type="GO" id="GO:0035251">
    <property type="term" value="F:UDP-glucosyltransferase activity"/>
    <property type="evidence" value="ECO:0007669"/>
    <property type="project" value="InterPro"/>
</dbReference>
<sequence length="494" mass="53025">MVQETSPPVCNFRDTVSTTSPAPHIAILSSAGFGHLIVSVRLAVALASHGCLITLVTPLPTVSEAESRYISDFHSCFPHIRLLEFHLLPLDAQADTDPFFSQFETIRRSAALLGPLLASATPPLSALLADISVLSSYIPVTKALGIPTYVTFTSCAAMLALSCVFPRVRKEVGDGPVVSIDIPGLGTVPGSWIPPPLHNPNHIFARHFSENGAAVLQADGVLVNTFEALEGDILSALNAGTVLPGLPPVIAIGPQEPLKLGASARPAGEPDGWATWLDAQPPKSVLYVAFGNRTALSTVQIRELGKGLEKSGCRFLWVVKSKIVDKDESVELDELLGEGYLERVGDRGMVAKSWVDQEEVLAHPSVGGFLSHGGCSSSQEAILHGVRSLNWPGMGDQRMVAAQAEKRGAGVWVKEWGWSSRVHREEPEPVSSEEIAKRVKELMEDDAVGEAMRRIHEEAVMGLRPGGSSYEGLRKFVALVEAKRRSSPPQVSET</sequence>
<accession>A0A859N6X8</accession>
<dbReference type="InterPro" id="IPR002213">
    <property type="entry name" value="UDP_glucos_trans"/>
</dbReference>
<comment type="similarity">
    <text evidence="1">Belongs to the UDP-glycosyltransferase family.</text>
</comment>
<keyword evidence="3 4" id="KW-0808">Transferase</keyword>
<keyword evidence="2" id="KW-0328">Glycosyltransferase</keyword>
<reference evidence="4" key="1">
    <citation type="submission" date="2019-05" db="EMBL/GenBank/DDBJ databases">
        <authorList>
            <person name="Wang Z."/>
            <person name="Wang S."/>
            <person name="Gao H."/>
            <person name="Chen K."/>
            <person name="Zhang Y."/>
            <person name="Yun C."/>
            <person name="Qiao X."/>
            <person name="Ye M."/>
        </authorList>
    </citation>
    <scope>NUCLEOTIDE SEQUENCE</scope>
</reference>
<gene>
    <name evidence="4" type="primary">CGTa</name>
</gene>
<evidence type="ECO:0000256" key="2">
    <source>
        <dbReference type="ARBA" id="ARBA00022676"/>
    </source>
</evidence>
<evidence type="ECO:0000256" key="1">
    <source>
        <dbReference type="ARBA" id="ARBA00009995"/>
    </source>
</evidence>
<name>A0A859N6X8_PISST</name>
<dbReference type="FunFam" id="3.40.50.2000:FF:000056">
    <property type="entry name" value="Glycosyltransferase"/>
    <property type="match status" value="1"/>
</dbReference>
<evidence type="ECO:0000313" key="4">
    <source>
        <dbReference type="EMBL" id="QLF98871.1"/>
    </source>
</evidence>
<dbReference type="AlphaFoldDB" id="A0A859N6X8"/>
<evidence type="ECO:0000256" key="3">
    <source>
        <dbReference type="ARBA" id="ARBA00022679"/>
    </source>
</evidence>
<dbReference type="InterPro" id="IPR050481">
    <property type="entry name" value="UDP-glycosyltransf_plant"/>
</dbReference>
<dbReference type="CDD" id="cd03784">
    <property type="entry name" value="GT1_Gtf-like"/>
    <property type="match status" value="1"/>
</dbReference>
<protein>
    <submittedName>
        <fullName evidence="4">2-hydroxyflavanone C-glycosyltransferase</fullName>
    </submittedName>
</protein>
<dbReference type="PANTHER" id="PTHR48048:SF76">
    <property type="entry name" value="UDP-GLYCOSYLTRANSFERASE 708D1-LIKE"/>
    <property type="match status" value="1"/>
</dbReference>
<dbReference type="SUPFAM" id="SSF53756">
    <property type="entry name" value="UDP-Glycosyltransferase/glycogen phosphorylase"/>
    <property type="match status" value="1"/>
</dbReference>
<proteinExistence type="evidence at transcript level"/>
<dbReference type="Gene3D" id="3.40.50.2000">
    <property type="entry name" value="Glycogen Phosphorylase B"/>
    <property type="match status" value="2"/>
</dbReference>